<feature type="chain" id="PRO_5039646026" evidence="1">
    <location>
        <begin position="31"/>
        <end position="119"/>
    </location>
</feature>
<dbReference type="Proteomes" id="UP000631521">
    <property type="component" value="Chromosome"/>
</dbReference>
<protein>
    <submittedName>
        <fullName evidence="2">Uncharacterized protein</fullName>
    </submittedName>
</protein>
<proteinExistence type="predicted"/>
<evidence type="ECO:0000313" key="2">
    <source>
        <dbReference type="EMBL" id="QXI19963.1"/>
    </source>
</evidence>
<reference evidence="2 3" key="2">
    <citation type="journal article" date="2021" name="Microorganisms">
        <title>The Ever-Expanding Pseudomonas Genus: Description of 43 New Species and Partition of the Pseudomonas putida Group.</title>
        <authorList>
            <person name="Girard L."/>
            <person name="Lood C."/>
            <person name="Hofte M."/>
            <person name="Vandamme P."/>
            <person name="Rokni-Zadeh H."/>
            <person name="van Noort V."/>
            <person name="Lavigne R."/>
            <person name="De Mot R."/>
        </authorList>
    </citation>
    <scope>NUCLEOTIDE SEQUENCE [LARGE SCALE GENOMIC DNA]</scope>
    <source>
        <strain evidence="2 3">SWRI65</strain>
    </source>
</reference>
<organism evidence="2 3">
    <name type="scientific">Pseudomonas hamedanensis</name>
    <dbReference type="NCBI Taxonomy" id="2745504"/>
    <lineage>
        <taxon>Bacteria</taxon>
        <taxon>Pseudomonadati</taxon>
        <taxon>Pseudomonadota</taxon>
        <taxon>Gammaproteobacteria</taxon>
        <taxon>Pseudomonadales</taxon>
        <taxon>Pseudomonadaceae</taxon>
        <taxon>Pseudomonas</taxon>
    </lineage>
</organism>
<keyword evidence="1" id="KW-0732">Signal</keyword>
<gene>
    <name evidence="2" type="ORF">HU739_007985</name>
</gene>
<evidence type="ECO:0000256" key="1">
    <source>
        <dbReference type="SAM" id="SignalP"/>
    </source>
</evidence>
<sequence>MLILLIAFSKDRLMKNVSRLLCLLPLIASAAAVADTYPKRTLVAGSVVCYKAGDWTKMVEASLDQDEDEAERLISSGKCRTISTATKVNFIEGPKDGDKSALIQLPSGKTAMTANGWLR</sequence>
<dbReference type="KEGG" id="phv:HU739_007985"/>
<dbReference type="AlphaFoldDB" id="A0A9E6P5T5"/>
<accession>A0A9E6P5T5</accession>
<feature type="signal peptide" evidence="1">
    <location>
        <begin position="1"/>
        <end position="30"/>
    </location>
</feature>
<reference evidence="2 3" key="1">
    <citation type="journal article" date="2020" name="Microorganisms">
        <title>Reliable Identification of Environmental Pseudomonas Isolates Using the rpoD Gene.</title>
        <authorList>
            <consortium name="The Broad Institute Genome Sequencing Platform"/>
            <person name="Girard L."/>
            <person name="Lood C."/>
            <person name="Rokni-Zadeh H."/>
            <person name="van Noort V."/>
            <person name="Lavigne R."/>
            <person name="De Mot R."/>
        </authorList>
    </citation>
    <scope>NUCLEOTIDE SEQUENCE [LARGE SCALE GENOMIC DNA]</scope>
    <source>
        <strain evidence="2 3">SWRI65</strain>
    </source>
</reference>
<evidence type="ECO:0000313" key="3">
    <source>
        <dbReference type="Proteomes" id="UP000631521"/>
    </source>
</evidence>
<dbReference type="EMBL" id="CP077091">
    <property type="protein sequence ID" value="QXI19963.1"/>
    <property type="molecule type" value="Genomic_DNA"/>
</dbReference>
<keyword evidence="3" id="KW-1185">Reference proteome</keyword>
<name>A0A9E6P5T5_9PSED</name>